<sequence length="330" mass="38379">MKSAIKCRICDSKDNHQRFILKEMMFGSNEEFEYFKCSHCGCLQITDIPSNLSRFYPDNYYSYQKPISDKTSKIYTWLQKQRCKTAMFGKGVKFNRILSRFIDLPYEWYKTGPLLKKALFKNFDDAILDIGCGEHSNWLIEIKKFGFKNLIGIDPFIKMDKEEQGITYYKKSLLEMEGKFKYITFHHSLEHIPDQISQLEAASKLLSPGGICLVRIPLVSSYVWEKYGASWVELDAPRHLYLHTNKSIKLLGEKAGLRLIDTIYDSDEFEFAASEQYQVGIPLFDERSYLVNPKNSIFSNSQMDEFRKEAERVNREGSGGRAGFYFAANK</sequence>
<dbReference type="GO" id="GO:0032259">
    <property type="term" value="P:methylation"/>
    <property type="evidence" value="ECO:0007669"/>
    <property type="project" value="UniProtKB-KW"/>
</dbReference>
<dbReference type="InterPro" id="IPR029063">
    <property type="entry name" value="SAM-dependent_MTases_sf"/>
</dbReference>
<gene>
    <name evidence="1" type="ORF">QLH52_19355</name>
</gene>
<comment type="caution">
    <text evidence="1">The sequence shown here is derived from an EMBL/GenBank/DDBJ whole genome shotgun (WGS) entry which is preliminary data.</text>
</comment>
<organism evidence="1 2">
    <name type="scientific">Methylomonas defluvii</name>
    <dbReference type="NCBI Taxonomy" id="3045149"/>
    <lineage>
        <taxon>Bacteria</taxon>
        <taxon>Pseudomonadati</taxon>
        <taxon>Pseudomonadota</taxon>
        <taxon>Gammaproteobacteria</taxon>
        <taxon>Methylococcales</taxon>
        <taxon>Methylococcaceae</taxon>
        <taxon>Methylomonas</taxon>
    </lineage>
</organism>
<dbReference type="EC" id="2.1.1.-" evidence="1"/>
<protein>
    <submittedName>
        <fullName evidence="1">Class I SAM-dependent methyltransferase</fullName>
        <ecNumber evidence="1">2.1.1.-</ecNumber>
    </submittedName>
</protein>
<keyword evidence="1" id="KW-0489">Methyltransferase</keyword>
<proteinExistence type="predicted"/>
<dbReference type="EMBL" id="JAXARY010000021">
    <property type="protein sequence ID" value="MDX8129467.1"/>
    <property type="molecule type" value="Genomic_DNA"/>
</dbReference>
<dbReference type="SUPFAM" id="SSF53335">
    <property type="entry name" value="S-adenosyl-L-methionine-dependent methyltransferases"/>
    <property type="match status" value="1"/>
</dbReference>
<dbReference type="Gene3D" id="3.40.50.150">
    <property type="entry name" value="Vaccinia Virus protein VP39"/>
    <property type="match status" value="1"/>
</dbReference>
<dbReference type="GO" id="GO:0008168">
    <property type="term" value="F:methyltransferase activity"/>
    <property type="evidence" value="ECO:0007669"/>
    <property type="project" value="UniProtKB-KW"/>
</dbReference>
<dbReference type="RefSeq" id="WP_319962629.1">
    <property type="nucleotide sequence ID" value="NZ_JAXARY010000021.1"/>
</dbReference>
<evidence type="ECO:0000313" key="2">
    <source>
        <dbReference type="Proteomes" id="UP001284537"/>
    </source>
</evidence>
<dbReference type="Proteomes" id="UP001284537">
    <property type="component" value="Unassembled WGS sequence"/>
</dbReference>
<keyword evidence="1" id="KW-0808">Transferase</keyword>
<reference evidence="1 2" key="1">
    <citation type="submission" date="2023-11" db="EMBL/GenBank/DDBJ databases">
        <authorList>
            <person name="Ouyang M.-Y."/>
        </authorList>
    </citation>
    <scope>NUCLEOTIDE SEQUENCE [LARGE SCALE GENOMIC DNA]</scope>
    <source>
        <strain evidence="1 2">OY6</strain>
    </source>
</reference>
<accession>A0ABU4UJ09</accession>
<keyword evidence="2" id="KW-1185">Reference proteome</keyword>
<dbReference type="Pfam" id="PF13489">
    <property type="entry name" value="Methyltransf_23"/>
    <property type="match status" value="1"/>
</dbReference>
<name>A0ABU4UJ09_9GAMM</name>
<evidence type="ECO:0000313" key="1">
    <source>
        <dbReference type="EMBL" id="MDX8129467.1"/>
    </source>
</evidence>
<dbReference type="CDD" id="cd02440">
    <property type="entry name" value="AdoMet_MTases"/>
    <property type="match status" value="1"/>
</dbReference>